<dbReference type="GeneID" id="25904882"/>
<dbReference type="SUPFAM" id="SSF54403">
    <property type="entry name" value="Cystatin/monellin"/>
    <property type="match status" value="2"/>
</dbReference>
<evidence type="ECO:0000313" key="6">
    <source>
        <dbReference type="EMBL" id="KNC83370.1"/>
    </source>
</evidence>
<keyword evidence="3" id="KW-1133">Transmembrane helix</keyword>
<gene>
    <name evidence="6" type="ORF">SARC_04378</name>
</gene>
<dbReference type="Gene3D" id="3.10.450.10">
    <property type="match status" value="2"/>
</dbReference>
<evidence type="ECO:0000256" key="2">
    <source>
        <dbReference type="SAM" id="MobiDB-lite"/>
    </source>
</evidence>
<dbReference type="EMBL" id="KQ241839">
    <property type="protein sequence ID" value="KNC83370.1"/>
    <property type="molecule type" value="Genomic_DNA"/>
</dbReference>
<dbReference type="GO" id="GO:0031982">
    <property type="term" value="C:vesicle"/>
    <property type="evidence" value="ECO:0007669"/>
    <property type="project" value="TreeGrafter"/>
</dbReference>
<evidence type="ECO:0000259" key="5">
    <source>
        <dbReference type="SMART" id="SM00043"/>
    </source>
</evidence>
<comment type="similarity">
    <text evidence="1">Belongs to the cystatin family.</text>
</comment>
<keyword evidence="3" id="KW-0472">Membrane</keyword>
<dbReference type="GO" id="GO:0004869">
    <property type="term" value="F:cysteine-type endopeptidase inhibitor activity"/>
    <property type="evidence" value="ECO:0007669"/>
    <property type="project" value="InterPro"/>
</dbReference>
<name>A0A0L0G2R2_9EUKA</name>
<dbReference type="PANTHER" id="PTHR46186:SF12">
    <property type="entry name" value="CYSTATIN C (AMYLOID ANGIOPATHY AND CEREBRAL HEMORRHAGE)-RELATED"/>
    <property type="match status" value="1"/>
</dbReference>
<dbReference type="OrthoDB" id="1908104at2759"/>
<dbReference type="GO" id="GO:0005615">
    <property type="term" value="C:extracellular space"/>
    <property type="evidence" value="ECO:0007669"/>
    <property type="project" value="TreeGrafter"/>
</dbReference>
<dbReference type="RefSeq" id="XP_014157272.1">
    <property type="nucleotide sequence ID" value="XM_014301797.1"/>
</dbReference>
<dbReference type="PANTHER" id="PTHR46186">
    <property type="entry name" value="CYSTATIN"/>
    <property type="match status" value="1"/>
</dbReference>
<reference evidence="6 7" key="1">
    <citation type="submission" date="2011-02" db="EMBL/GenBank/DDBJ databases">
        <title>The Genome Sequence of Sphaeroforma arctica JP610.</title>
        <authorList>
            <consortium name="The Broad Institute Genome Sequencing Platform"/>
            <person name="Russ C."/>
            <person name="Cuomo C."/>
            <person name="Young S.K."/>
            <person name="Zeng Q."/>
            <person name="Gargeya S."/>
            <person name="Alvarado L."/>
            <person name="Berlin A."/>
            <person name="Chapman S.B."/>
            <person name="Chen Z."/>
            <person name="Freedman E."/>
            <person name="Gellesch M."/>
            <person name="Goldberg J."/>
            <person name="Griggs A."/>
            <person name="Gujja S."/>
            <person name="Heilman E."/>
            <person name="Heiman D."/>
            <person name="Howarth C."/>
            <person name="Mehta T."/>
            <person name="Neiman D."/>
            <person name="Pearson M."/>
            <person name="Roberts A."/>
            <person name="Saif S."/>
            <person name="Shea T."/>
            <person name="Shenoy N."/>
            <person name="Sisk P."/>
            <person name="Stolte C."/>
            <person name="Sykes S."/>
            <person name="White J."/>
            <person name="Yandava C."/>
            <person name="Burger G."/>
            <person name="Gray M.W."/>
            <person name="Holland P.W.H."/>
            <person name="King N."/>
            <person name="Lang F.B.F."/>
            <person name="Roger A.J."/>
            <person name="Ruiz-Trillo I."/>
            <person name="Haas B."/>
            <person name="Nusbaum C."/>
            <person name="Birren B."/>
        </authorList>
    </citation>
    <scope>NUCLEOTIDE SEQUENCE [LARGE SCALE GENOMIC DNA]</scope>
    <source>
        <strain evidence="6 7">JP610</strain>
    </source>
</reference>
<dbReference type="InterPro" id="IPR046350">
    <property type="entry name" value="Cystatin_sf"/>
</dbReference>
<dbReference type="GO" id="GO:0005737">
    <property type="term" value="C:cytoplasm"/>
    <property type="evidence" value="ECO:0007669"/>
    <property type="project" value="TreeGrafter"/>
</dbReference>
<dbReference type="InterPro" id="IPR000010">
    <property type="entry name" value="Cystatin_dom"/>
</dbReference>
<proteinExistence type="inferred from homology"/>
<dbReference type="STRING" id="667725.A0A0L0G2R2"/>
<keyword evidence="4" id="KW-0732">Signal</keyword>
<keyword evidence="3" id="KW-0812">Transmembrane</keyword>
<evidence type="ECO:0000256" key="4">
    <source>
        <dbReference type="SAM" id="SignalP"/>
    </source>
</evidence>
<feature type="transmembrane region" description="Helical" evidence="3">
    <location>
        <begin position="267"/>
        <end position="289"/>
    </location>
</feature>
<feature type="domain" description="Cystatin" evidence="5">
    <location>
        <begin position="132"/>
        <end position="223"/>
    </location>
</feature>
<evidence type="ECO:0000256" key="1">
    <source>
        <dbReference type="ARBA" id="ARBA00009403"/>
    </source>
</evidence>
<keyword evidence="7" id="KW-1185">Reference proteome</keyword>
<organism evidence="6 7">
    <name type="scientific">Sphaeroforma arctica JP610</name>
    <dbReference type="NCBI Taxonomy" id="667725"/>
    <lineage>
        <taxon>Eukaryota</taxon>
        <taxon>Ichthyosporea</taxon>
        <taxon>Ichthyophonida</taxon>
        <taxon>Sphaeroforma</taxon>
    </lineage>
</organism>
<dbReference type="SMART" id="SM00043">
    <property type="entry name" value="CY"/>
    <property type="match status" value="1"/>
</dbReference>
<protein>
    <recommendedName>
        <fullName evidence="5">Cystatin domain-containing protein</fullName>
    </recommendedName>
</protein>
<dbReference type="AlphaFoldDB" id="A0A0L0G2R2"/>
<accession>A0A0L0G2R2</accession>
<feature type="chain" id="PRO_5005539154" description="Cystatin domain-containing protein" evidence="4">
    <location>
        <begin position="18"/>
        <end position="327"/>
    </location>
</feature>
<evidence type="ECO:0000256" key="3">
    <source>
        <dbReference type="SAM" id="Phobius"/>
    </source>
</evidence>
<dbReference type="eggNOG" id="ENOG502SC50">
    <property type="taxonomic scope" value="Eukaryota"/>
</dbReference>
<evidence type="ECO:0000313" key="7">
    <source>
        <dbReference type="Proteomes" id="UP000054560"/>
    </source>
</evidence>
<dbReference type="Proteomes" id="UP000054560">
    <property type="component" value="Unassembled WGS sequence"/>
</dbReference>
<sequence length="327" mass="35894">MLRTFAVVLSAVAFCTAASTTDVSEAHAIQEAMLLINSGSNSMNQMVLVGVEEEKVETQTDGTEIYKLKLKAGLSSCRKTNDMKPTSECTLMADSTPQIYEATIKHHPLANGNTELWEPVDFNVLGTEEVKNMPGGITPADTNDESVTGALHFAVTQHNTNTNREQLSEKDLEITRVDKQVVAGVKYIITVRDNHSGRVYDIQVEEQAWVADSPYSLVSFEAKVSGSPPKSGANQAQKGYGSDGKGLEMDSNAATETEEKKNGGSSFWNSMGIFFGVVLAGGLLVSFAATRFKERLRQQEMSRRRYDLLNNEDDDEFSESYESDDDM</sequence>
<feature type="region of interest" description="Disordered" evidence="2">
    <location>
        <begin position="222"/>
        <end position="263"/>
    </location>
</feature>
<dbReference type="Pfam" id="PF00031">
    <property type="entry name" value="Cystatin"/>
    <property type="match status" value="1"/>
</dbReference>
<dbReference type="CDD" id="cd00042">
    <property type="entry name" value="CY"/>
    <property type="match status" value="1"/>
</dbReference>
<feature type="signal peptide" evidence="4">
    <location>
        <begin position="1"/>
        <end position="17"/>
    </location>
</feature>